<name>A0AAD5IA26_ACENE</name>
<keyword evidence="4 16" id="KW-0150">Chloroplast</keyword>
<feature type="binding site" evidence="15">
    <location>
        <position position="264"/>
    </location>
    <ligand>
        <name>chlorophyll a</name>
        <dbReference type="ChEBI" id="CHEBI:58416"/>
        <label>1</label>
    </ligand>
</feature>
<evidence type="ECO:0000259" key="18">
    <source>
        <dbReference type="PROSITE" id="PS51792"/>
    </source>
</evidence>
<reference evidence="19" key="1">
    <citation type="journal article" date="2022" name="Plant J.">
        <title>Strategies of tolerance reflected in two North American maple genomes.</title>
        <authorList>
            <person name="McEvoy S.L."/>
            <person name="Sezen U.U."/>
            <person name="Trouern-Trend A."/>
            <person name="McMahon S.M."/>
            <person name="Schaberg P.G."/>
            <person name="Yang J."/>
            <person name="Wegrzyn J.L."/>
            <person name="Swenson N.G."/>
        </authorList>
    </citation>
    <scope>NUCLEOTIDE SEQUENCE</scope>
    <source>
        <strain evidence="19">91603</strain>
    </source>
</reference>
<dbReference type="Pfam" id="PF03226">
    <property type="entry name" value="Yippee-Mis18"/>
    <property type="match status" value="1"/>
</dbReference>
<keyword evidence="10 16" id="KW-0603">Photosystem I</keyword>
<feature type="binding site" evidence="15">
    <location>
        <position position="252"/>
    </location>
    <ligand>
        <name>chlorophyll a</name>
        <dbReference type="ChEBI" id="CHEBI:58416"/>
        <label>1</label>
    </ligand>
</feature>
<dbReference type="SUPFAM" id="SSF103511">
    <property type="entry name" value="Chlorophyll a-b binding protein"/>
    <property type="match status" value="1"/>
</dbReference>
<protein>
    <recommendedName>
        <fullName evidence="16">Chlorophyll a-b binding protein, chloroplastic</fullName>
    </recommendedName>
</protein>
<keyword evidence="20" id="KW-1185">Reference proteome</keyword>
<evidence type="ECO:0000256" key="5">
    <source>
        <dbReference type="ARBA" id="ARBA00022531"/>
    </source>
</evidence>
<keyword evidence="8" id="KW-0479">Metal-binding</keyword>
<evidence type="ECO:0000256" key="2">
    <source>
        <dbReference type="ARBA" id="ARBA00007259"/>
    </source>
</evidence>
<dbReference type="InterPro" id="IPR034751">
    <property type="entry name" value="Yippee"/>
</dbReference>
<evidence type="ECO:0000256" key="11">
    <source>
        <dbReference type="ARBA" id="ARBA00022989"/>
    </source>
</evidence>
<keyword evidence="14" id="KW-0472">Membrane</keyword>
<evidence type="ECO:0000256" key="12">
    <source>
        <dbReference type="ARBA" id="ARBA00022991"/>
    </source>
</evidence>
<proteinExistence type="inferred from homology"/>
<evidence type="ECO:0000256" key="15">
    <source>
        <dbReference type="PIRSR" id="PIRSR601344-1"/>
    </source>
</evidence>
<dbReference type="GO" id="GO:0009765">
    <property type="term" value="P:photosynthesis, light harvesting"/>
    <property type="evidence" value="ECO:0007669"/>
    <property type="project" value="InterPro"/>
</dbReference>
<dbReference type="GO" id="GO:0046872">
    <property type="term" value="F:metal ion binding"/>
    <property type="evidence" value="ECO:0007669"/>
    <property type="project" value="UniProtKB-KW"/>
</dbReference>
<dbReference type="Gene3D" id="1.10.3460.10">
    <property type="entry name" value="Chlorophyll a/b binding protein domain"/>
    <property type="match status" value="1"/>
</dbReference>
<keyword evidence="3 15" id="KW-0148">Chlorophyll</keyword>
<evidence type="ECO:0000256" key="1">
    <source>
        <dbReference type="ARBA" id="ARBA00004334"/>
    </source>
</evidence>
<evidence type="ECO:0000256" key="6">
    <source>
        <dbReference type="ARBA" id="ARBA00022640"/>
    </source>
</evidence>
<feature type="binding site" evidence="15">
    <location>
        <position position="149"/>
    </location>
    <ligand>
        <name>chlorophyll a</name>
        <dbReference type="ChEBI" id="CHEBI:58416"/>
        <label>1</label>
    </ligand>
</feature>
<keyword evidence="16" id="KW-0604">Photosystem II</keyword>
<dbReference type="InterPro" id="IPR004910">
    <property type="entry name" value="Yippee/Mis18/Cereblon"/>
</dbReference>
<sequence length="428" mass="47167">MATTTTTTAAAAASNFFGAHFIDLKLGTGKFQARFGFGGFGIKKSPPPPPPKKQQFRDTDRLVWFPGANPPEWLDGSMVGDRGFDPFGFGKPAEYLQFDFDSLDQNLAKNLAGDVIGIRTETTEVNPTPFQPYTEVFGLQRFRECEVIHGRWAMLGTLGALAVEALTGVAWQDAGKVELVEGSSYLGQPLPFSLTTLIWIEVLVIGYIEFQRNAELEPEKRLYPGGYFDPLNLASDPDKFENLQLAEIKHARLAMVAFLIFGIQAATTGKGPISFTTTTTINKRGSLQKKSVDRESEEEMGRLFVVNLEGKIYSCKHCKTHLALCDHIVSKSFHCRHGKAYLFSKVVNVSVGETEERNMMTGLHTVADIFCVGCGSIVGWKYETANEKSQKYKEGKSVLERFKVSGPDGSNYWISRGSHVGGSDADDA</sequence>
<dbReference type="InterPro" id="IPR001344">
    <property type="entry name" value="Chloro_AB-bd_pln"/>
</dbReference>
<feature type="domain" description="Yippee" evidence="18">
    <location>
        <begin position="311"/>
        <end position="408"/>
    </location>
</feature>
<evidence type="ECO:0000256" key="4">
    <source>
        <dbReference type="ARBA" id="ARBA00022528"/>
    </source>
</evidence>
<dbReference type="EMBL" id="JAJSOW010000107">
    <property type="protein sequence ID" value="KAI9156772.1"/>
    <property type="molecule type" value="Genomic_DNA"/>
</dbReference>
<dbReference type="GO" id="GO:0016168">
    <property type="term" value="F:chlorophyll binding"/>
    <property type="evidence" value="ECO:0007669"/>
    <property type="project" value="UniProtKB-KW"/>
</dbReference>
<feature type="region of interest" description="Disordered" evidence="17">
    <location>
        <begin position="407"/>
        <end position="428"/>
    </location>
</feature>
<comment type="similarity">
    <text evidence="2 16">Belongs to the light-harvesting chlorophyll a/b-binding (LHC) protein family.</text>
</comment>
<dbReference type="AlphaFoldDB" id="A0AAD5IA26"/>
<dbReference type="GO" id="GO:0009523">
    <property type="term" value="C:photosystem II"/>
    <property type="evidence" value="ECO:0007669"/>
    <property type="project" value="UniProtKB-KW"/>
</dbReference>
<feature type="binding site" evidence="15">
    <location>
        <position position="247"/>
    </location>
    <ligand>
        <name>chlorophyll a</name>
        <dbReference type="ChEBI" id="CHEBI:58416"/>
        <label>1</label>
    </ligand>
</feature>
<comment type="subcellular location">
    <subcellularLocation>
        <location evidence="1 16">Plastid</location>
        <location evidence="1 16">Chloroplast thylakoid membrane</location>
    </subcellularLocation>
</comment>
<feature type="binding site" description="axial binding residue" evidence="15">
    <location>
        <position position="209"/>
    </location>
    <ligand>
        <name>chlorophyll b</name>
        <dbReference type="ChEBI" id="CHEBI:61721"/>
        <label>1</label>
    </ligand>
    <ligandPart>
        <name>Mg</name>
        <dbReference type="ChEBI" id="CHEBI:25107"/>
    </ligandPart>
</feature>
<keyword evidence="6 16" id="KW-0934">Plastid</keyword>
<feature type="binding site" evidence="15">
    <location>
        <position position="216"/>
    </location>
    <ligand>
        <name>chlorophyll a</name>
        <dbReference type="ChEBI" id="CHEBI:58416"/>
        <label>5</label>
    </ligand>
</feature>
<evidence type="ECO:0000256" key="13">
    <source>
        <dbReference type="ARBA" id="ARBA00023078"/>
    </source>
</evidence>
<evidence type="ECO:0000256" key="10">
    <source>
        <dbReference type="ARBA" id="ARBA00022836"/>
    </source>
</evidence>
<keyword evidence="12 16" id="KW-0157">Chromophore</keyword>
<feature type="binding site" description="axial binding residue" evidence="15">
    <location>
        <position position="151"/>
    </location>
    <ligand>
        <name>chlorophyll b</name>
        <dbReference type="ChEBI" id="CHEBI:61721"/>
        <label>1</label>
    </ligand>
    <ligandPart>
        <name>Mg</name>
        <dbReference type="ChEBI" id="CHEBI:25107"/>
    </ligandPart>
</feature>
<comment type="function">
    <text evidence="16">The light-harvesting complex (LHC) functions as a light receptor, it captures and delivers excitation energy to photosystems with which it is closely associated.</text>
</comment>
<dbReference type="Pfam" id="PF00504">
    <property type="entry name" value="Chloroa_b-bind"/>
    <property type="match status" value="1"/>
</dbReference>
<evidence type="ECO:0000256" key="9">
    <source>
        <dbReference type="ARBA" id="ARBA00022833"/>
    </source>
</evidence>
<keyword evidence="5 16" id="KW-0602">Photosynthesis</keyword>
<reference evidence="19" key="2">
    <citation type="submission" date="2023-02" db="EMBL/GenBank/DDBJ databases">
        <authorList>
            <person name="Swenson N.G."/>
            <person name="Wegrzyn J.L."/>
            <person name="Mcevoy S.L."/>
        </authorList>
    </citation>
    <scope>NUCLEOTIDE SEQUENCE</scope>
    <source>
        <strain evidence="19">91603</strain>
        <tissue evidence="19">Leaf</tissue>
    </source>
</reference>
<evidence type="ECO:0000256" key="16">
    <source>
        <dbReference type="RuleBase" id="RU363080"/>
    </source>
</evidence>
<keyword evidence="9" id="KW-0862">Zinc</keyword>
<dbReference type="PANTHER" id="PTHR21649">
    <property type="entry name" value="CHLOROPHYLL A/B BINDING PROTEIN"/>
    <property type="match status" value="1"/>
</dbReference>
<feature type="binding site" evidence="15">
    <location>
        <position position="146"/>
    </location>
    <ligand>
        <name>chlorophyll a</name>
        <dbReference type="ChEBI" id="CHEBI:58416"/>
        <label>1</label>
    </ligand>
</feature>
<evidence type="ECO:0000256" key="7">
    <source>
        <dbReference type="ARBA" id="ARBA00022692"/>
    </source>
</evidence>
<evidence type="ECO:0000313" key="20">
    <source>
        <dbReference type="Proteomes" id="UP001064489"/>
    </source>
</evidence>
<keyword evidence="13 16" id="KW-0793">Thylakoid</keyword>
<evidence type="ECO:0000256" key="8">
    <source>
        <dbReference type="ARBA" id="ARBA00022723"/>
    </source>
</evidence>
<evidence type="ECO:0000313" key="19">
    <source>
        <dbReference type="EMBL" id="KAI9156772.1"/>
    </source>
</evidence>
<dbReference type="GO" id="GO:0009535">
    <property type="term" value="C:chloroplast thylakoid membrane"/>
    <property type="evidence" value="ECO:0007669"/>
    <property type="project" value="UniProtKB-SubCell"/>
</dbReference>
<keyword evidence="11" id="KW-1133">Transmembrane helix</keyword>
<organism evidence="19 20">
    <name type="scientific">Acer negundo</name>
    <name type="common">Box elder</name>
    <dbReference type="NCBI Taxonomy" id="4023"/>
    <lineage>
        <taxon>Eukaryota</taxon>
        <taxon>Viridiplantae</taxon>
        <taxon>Streptophyta</taxon>
        <taxon>Embryophyta</taxon>
        <taxon>Tracheophyta</taxon>
        <taxon>Spermatophyta</taxon>
        <taxon>Magnoliopsida</taxon>
        <taxon>eudicotyledons</taxon>
        <taxon>Gunneridae</taxon>
        <taxon>Pentapetalae</taxon>
        <taxon>rosids</taxon>
        <taxon>malvids</taxon>
        <taxon>Sapindales</taxon>
        <taxon>Sapindaceae</taxon>
        <taxon>Hippocastanoideae</taxon>
        <taxon>Acereae</taxon>
        <taxon>Acer</taxon>
    </lineage>
</organism>
<evidence type="ECO:0000256" key="14">
    <source>
        <dbReference type="ARBA" id="ARBA00023136"/>
    </source>
</evidence>
<feature type="binding site" evidence="15">
    <location>
        <position position="186"/>
    </location>
    <ligand>
        <name>chlorophyll a</name>
        <dbReference type="ChEBI" id="CHEBI:58416"/>
        <label>1</label>
    </ligand>
</feature>
<keyword evidence="7" id="KW-0812">Transmembrane</keyword>
<evidence type="ECO:0000256" key="17">
    <source>
        <dbReference type="SAM" id="MobiDB-lite"/>
    </source>
</evidence>
<dbReference type="Proteomes" id="UP001064489">
    <property type="component" value="Chromosome 12"/>
</dbReference>
<accession>A0AAD5IA26</accession>
<gene>
    <name evidence="19" type="ORF">LWI28_011978</name>
</gene>
<dbReference type="GO" id="GO:0009522">
    <property type="term" value="C:photosystem I"/>
    <property type="evidence" value="ECO:0007669"/>
    <property type="project" value="UniProtKB-KW"/>
</dbReference>
<dbReference type="PROSITE" id="PS51792">
    <property type="entry name" value="YIPPEE"/>
    <property type="match status" value="1"/>
</dbReference>
<evidence type="ECO:0000256" key="3">
    <source>
        <dbReference type="ARBA" id="ARBA00022494"/>
    </source>
</evidence>
<dbReference type="InterPro" id="IPR022796">
    <property type="entry name" value="Chloroa_b-bind"/>
</dbReference>
<comment type="caution">
    <text evidence="19">The sequence shown here is derived from an EMBL/GenBank/DDBJ whole genome shotgun (WGS) entry which is preliminary data.</text>
</comment>